<reference evidence="1" key="2">
    <citation type="submission" date="2021-08" db="EMBL/GenBank/DDBJ databases">
        <authorList>
            <person name="Tani A."/>
            <person name="Ola A."/>
            <person name="Ogura Y."/>
            <person name="Katsura K."/>
            <person name="Hayashi T."/>
        </authorList>
    </citation>
    <scope>NUCLEOTIDE SEQUENCE</scope>
    <source>
        <strain evidence="1">JCM 32048</strain>
    </source>
</reference>
<proteinExistence type="predicted"/>
<evidence type="ECO:0000313" key="1">
    <source>
        <dbReference type="EMBL" id="GJD66485.1"/>
    </source>
</evidence>
<comment type="caution">
    <text evidence="1">The sequence shown here is derived from an EMBL/GenBank/DDBJ whole genome shotgun (WGS) entry which is preliminary data.</text>
</comment>
<evidence type="ECO:0000313" key="2">
    <source>
        <dbReference type="Proteomes" id="UP001055286"/>
    </source>
</evidence>
<accession>A0AA37HI98</accession>
<name>A0AA37HI98_9HYPH</name>
<dbReference type="AlphaFoldDB" id="A0AA37HI98"/>
<reference evidence="1" key="1">
    <citation type="journal article" date="2016" name="Front. Microbiol.">
        <title>Genome Sequence of the Piezophilic, Mesophilic Sulfate-Reducing Bacterium Desulfovibrio indicus J2T.</title>
        <authorList>
            <person name="Cao J."/>
            <person name="Maignien L."/>
            <person name="Shao Z."/>
            <person name="Alain K."/>
            <person name="Jebbar M."/>
        </authorList>
    </citation>
    <scope>NUCLEOTIDE SEQUENCE</scope>
    <source>
        <strain evidence="1">JCM 32048</strain>
    </source>
</reference>
<keyword evidence="2" id="KW-1185">Reference proteome</keyword>
<protein>
    <submittedName>
        <fullName evidence="1">Uncharacterized protein</fullName>
    </submittedName>
</protein>
<gene>
    <name evidence="1" type="ORF">MPEAHAMD_6683</name>
</gene>
<dbReference type="Proteomes" id="UP001055286">
    <property type="component" value="Unassembled WGS sequence"/>
</dbReference>
<organism evidence="1 2">
    <name type="scientific">Methylobacterium frigidaeris</name>
    <dbReference type="NCBI Taxonomy" id="2038277"/>
    <lineage>
        <taxon>Bacteria</taxon>
        <taxon>Pseudomonadati</taxon>
        <taxon>Pseudomonadota</taxon>
        <taxon>Alphaproteobacteria</taxon>
        <taxon>Hyphomicrobiales</taxon>
        <taxon>Methylobacteriaceae</taxon>
        <taxon>Methylobacterium</taxon>
    </lineage>
</organism>
<sequence length="125" mass="13154">MIIVTGQPTLFSDALDRLAEAAAARRAAEHEALLAAAPRYVLPDGTAWRSAGMLGRVRSGYQADQGRRLHVVREEDCDGAATPALCGARPGLSSVGWGEIETAPATCPRCLARLRKAGLRGGSRS</sequence>
<dbReference type="EMBL" id="BPQJ01000066">
    <property type="protein sequence ID" value="GJD66485.1"/>
    <property type="molecule type" value="Genomic_DNA"/>
</dbReference>
<dbReference type="RefSeq" id="WP_238193515.1">
    <property type="nucleotide sequence ID" value="NZ_BPQJ01000066.1"/>
</dbReference>